<reference evidence="1 2" key="1">
    <citation type="submission" date="2020-12" db="EMBL/GenBank/DDBJ databases">
        <title>Comparative genome analysis of fungal antagonists Marinomonas ostreistagni 398 and M. spartinae 468.</title>
        <authorList>
            <person name="Fields J.L."/>
            <person name="Mavrodi O.V."/>
            <person name="Biber P.D."/>
            <person name="Indest K.J."/>
            <person name="Mavrodi D.V."/>
        </authorList>
    </citation>
    <scope>NUCLEOTIDE SEQUENCE [LARGE SCALE GENOMIC DNA]</scope>
    <source>
        <strain evidence="1 2">USM7</strain>
    </source>
</reference>
<dbReference type="RefSeq" id="WP_199463108.1">
    <property type="nucleotide sequence ID" value="NZ_JAEMUH010000011.1"/>
</dbReference>
<evidence type="ECO:0000313" key="1">
    <source>
        <dbReference type="EMBL" id="MBJ7551501.1"/>
    </source>
</evidence>
<dbReference type="EMBL" id="JAEMUH010000011">
    <property type="protein sequence ID" value="MBJ7551501.1"/>
    <property type="molecule type" value="Genomic_DNA"/>
</dbReference>
<protein>
    <submittedName>
        <fullName evidence="1">Uncharacterized protein</fullName>
    </submittedName>
</protein>
<sequence length="1259" mass="130518">MAITYEVRQDLLTAIVGMFDGAPTLDLLTSLVERIEDGATVAELADELGETEELATIYPTYLTAEEFAESFVGNLLGDNVDADTLALGEEFVAGLINGGSSRGEAMYTAIQALASVSEDDATWGQAATQLNNKVDVATTFALTTDFSGLSLEELRSVTADVDASEDSVTDKKALIQAGILDADAQTQRLTTGQDFLEGTSLSDFFKATYFDNQNTLQSGDEIDGGAGTDTLYAKIGNSADFAINVETSSVEVAKFQAQSTVTDNSDNEVASDLVAGDSNAYAQVDAQDMDGTVEFWSVNSRADLVIEDVRNDSDETTIVMQDTDAGDVDYAVYFDTQHITAPDGTTAGSSLYLEILDLQGMADGTGPLTNNPYKGVVITVDGVEVELVADEAINAENLGAEPTYQDIVDALNAALEAAGYTTITASLGDQFSKYSSDDGELYSGTTIVLTNSGSEELGSVGWVADGAVPAETNVHTNITNEDPAVTTYLTQTDIELDNVGRGSESGDLRAGNMSTGDSGSAGIQQFNVTVHDSSWITSLSTTNDDLEEVYVVNSTELLDEGTNGDLTIGDNGHDDGYNGLENVRVFDASAMTGDVDLEAALEDAVIAKYFDKEDTANDYETDNIQFEYSTGSGDDTVMLTVSEEAVSYEDFELTIDTGAGNDEVIFEVEGTATDSLDANWNEDQEDLDNIVISTGAGNDTVRALGDGEVTITTGAGNDVVYSDNSGLDSQAATWLFNAENTDIDDLEGSDNSESFFLYNATVTVTFSAGAAAAGVSSGTAAEDDNGFESSSVSIDVSDYVADMADINQALKEAINNDATLSQWLVATDGPNDSVIVTALVDGVYDADDLLVTIDQAALPTNPSTAYTTVQAAWEAYNENSAIADILDTDLDTQLANIKASSTNSGYSTVNAAGTTTGTSVQATQGDAVNEVQTLNFAGVTADDTATYTVTIGSDVFTYTAAAGDGATAAGVASAVAAVIDLDANYTASASGTVVTIEAVAANAGTNLATAQVVGNNVDAGGVDEAALAALVDVDTTTDGLAAGATLVGVASDEEANNNTINLGSGNDVLALSTNDDSAETIVFTGTDIGNNDILNFALAEDTLDFTAYLENLSSASGSTASQQTIATSILDSGNDTDAEAANIDLTANLVVVVNDFADGGSTTETWANLTAASLKAALNDDGTGTDDYANISTATHTEATDLVGSTQDSIIMIENDDNDGEYKVFEVTSTVGTTDTVSTVTLLGTVDFGESIDNTTVVA</sequence>
<evidence type="ECO:0000313" key="2">
    <source>
        <dbReference type="Proteomes" id="UP000598488"/>
    </source>
</evidence>
<name>A0ABS0ZCW4_9GAMM</name>
<accession>A0ABS0ZCW4</accession>
<gene>
    <name evidence="1" type="ORF">JHD44_12475</name>
</gene>
<dbReference type="Proteomes" id="UP000598488">
    <property type="component" value="Unassembled WGS sequence"/>
</dbReference>
<proteinExistence type="predicted"/>
<organism evidence="1 2">
    <name type="scientific">Marinomonas ostreistagni</name>
    <dbReference type="NCBI Taxonomy" id="359209"/>
    <lineage>
        <taxon>Bacteria</taxon>
        <taxon>Pseudomonadati</taxon>
        <taxon>Pseudomonadota</taxon>
        <taxon>Gammaproteobacteria</taxon>
        <taxon>Oceanospirillales</taxon>
        <taxon>Oceanospirillaceae</taxon>
        <taxon>Marinomonas</taxon>
    </lineage>
</organism>
<comment type="caution">
    <text evidence="1">The sequence shown here is derived from an EMBL/GenBank/DDBJ whole genome shotgun (WGS) entry which is preliminary data.</text>
</comment>
<keyword evidence="2" id="KW-1185">Reference proteome</keyword>